<proteinExistence type="inferred from homology"/>
<sequence length="113" mass="12806">MTVSNALTQMKAKNLDKGKYADGRGLWLVKSRKDAGKWILRIVVDGKRREMGLGPWPDVSIAEARESASEARKKLRQGIDPIQDRRTQRSRLNRLTVGRIYGSPTSSWPALTW</sequence>
<dbReference type="EMBL" id="BROH01000002">
    <property type="protein sequence ID" value="GKY87391.1"/>
    <property type="molecule type" value="Genomic_DNA"/>
</dbReference>
<organism evidence="4 5">
    <name type="scientific">Sinisalibacter aestuarii</name>
    <dbReference type="NCBI Taxonomy" id="2949426"/>
    <lineage>
        <taxon>Bacteria</taxon>
        <taxon>Pseudomonadati</taxon>
        <taxon>Pseudomonadota</taxon>
        <taxon>Alphaproteobacteria</taxon>
        <taxon>Rhodobacterales</taxon>
        <taxon>Roseobacteraceae</taxon>
        <taxon>Sinisalibacter</taxon>
    </lineage>
</organism>
<evidence type="ECO:0000313" key="4">
    <source>
        <dbReference type="EMBL" id="GKY87391.1"/>
    </source>
</evidence>
<feature type="domain" description="Integrase DNA-binding" evidence="3">
    <location>
        <begin position="9"/>
        <end position="88"/>
    </location>
</feature>
<dbReference type="Gene3D" id="3.30.160.390">
    <property type="entry name" value="Integrase, DNA-binding domain"/>
    <property type="match status" value="1"/>
</dbReference>
<evidence type="ECO:0000256" key="1">
    <source>
        <dbReference type="ARBA" id="ARBA00008857"/>
    </source>
</evidence>
<dbReference type="PANTHER" id="PTHR30629:SF6">
    <property type="entry name" value="PROPHAGE INTEGRASE INTA-RELATED"/>
    <property type="match status" value="1"/>
</dbReference>
<keyword evidence="2" id="KW-0229">DNA integration</keyword>
<protein>
    <recommendedName>
        <fullName evidence="3">Integrase DNA-binding domain-containing protein</fullName>
    </recommendedName>
</protein>
<dbReference type="InterPro" id="IPR038488">
    <property type="entry name" value="Integrase_DNA-bd_sf"/>
</dbReference>
<evidence type="ECO:0000256" key="2">
    <source>
        <dbReference type="ARBA" id="ARBA00022908"/>
    </source>
</evidence>
<dbReference type="InterPro" id="IPR050808">
    <property type="entry name" value="Phage_Integrase"/>
</dbReference>
<dbReference type="PANTHER" id="PTHR30629">
    <property type="entry name" value="PROPHAGE INTEGRASE"/>
    <property type="match status" value="1"/>
</dbReference>
<gene>
    <name evidence="4" type="ORF">STA1M1_12600</name>
</gene>
<dbReference type="Proteomes" id="UP001144205">
    <property type="component" value="Unassembled WGS sequence"/>
</dbReference>
<keyword evidence="5" id="KW-1185">Reference proteome</keyword>
<evidence type="ECO:0000313" key="5">
    <source>
        <dbReference type="Proteomes" id="UP001144205"/>
    </source>
</evidence>
<dbReference type="InterPro" id="IPR025166">
    <property type="entry name" value="Integrase_DNA_bind_dom"/>
</dbReference>
<dbReference type="Pfam" id="PF13356">
    <property type="entry name" value="Arm-DNA-bind_3"/>
    <property type="match status" value="1"/>
</dbReference>
<comment type="similarity">
    <text evidence="1">Belongs to the 'phage' integrase family.</text>
</comment>
<comment type="caution">
    <text evidence="4">The sequence shown here is derived from an EMBL/GenBank/DDBJ whole genome shotgun (WGS) entry which is preliminary data.</text>
</comment>
<accession>A0ABQ5LQX4</accession>
<name>A0ABQ5LQX4_9RHOB</name>
<evidence type="ECO:0000259" key="3">
    <source>
        <dbReference type="Pfam" id="PF13356"/>
    </source>
</evidence>
<reference evidence="4" key="1">
    <citation type="journal article" date="2023" name="Int. J. Syst. Evol. Microbiol.">
        <title>Sinisalibacter aestuarii sp. nov., isolated from estuarine sediment of the Arakawa River.</title>
        <authorList>
            <person name="Arafat S.T."/>
            <person name="Hirano S."/>
            <person name="Sato A."/>
            <person name="Takeuchi K."/>
            <person name="Yasuda T."/>
            <person name="Terahara T."/>
            <person name="Hamada M."/>
            <person name="Kobayashi T."/>
        </authorList>
    </citation>
    <scope>NUCLEOTIDE SEQUENCE</scope>
    <source>
        <strain evidence="4">B-399</strain>
    </source>
</reference>